<dbReference type="InParanoid" id="A0A024GJU7"/>
<dbReference type="EMBL" id="CAIX01000141">
    <property type="protein sequence ID" value="CCI46792.1"/>
    <property type="molecule type" value="Genomic_DNA"/>
</dbReference>
<evidence type="ECO:0000313" key="1">
    <source>
        <dbReference type="EMBL" id="CCI46792.1"/>
    </source>
</evidence>
<dbReference type="Proteomes" id="UP000053237">
    <property type="component" value="Unassembled WGS sequence"/>
</dbReference>
<sequence>MTQHPTNELLGCFAGVINRFKVPLAFFEEVYKQKDADVSLSCRLYRGKTQRMNDTIHYQNTFTLMTKIIPDWNWMWKPVTLGTVLFDHFDQYLNTWKNCFGLSFCVEEFFAEGRSITLLGC</sequence>
<organism evidence="1 2">
    <name type="scientific">Albugo candida</name>
    <dbReference type="NCBI Taxonomy" id="65357"/>
    <lineage>
        <taxon>Eukaryota</taxon>
        <taxon>Sar</taxon>
        <taxon>Stramenopiles</taxon>
        <taxon>Oomycota</taxon>
        <taxon>Peronosporomycetes</taxon>
        <taxon>Albuginales</taxon>
        <taxon>Albuginaceae</taxon>
        <taxon>Albugo</taxon>
    </lineage>
</organism>
<comment type="caution">
    <text evidence="1">The sequence shown here is derived from an EMBL/GenBank/DDBJ whole genome shotgun (WGS) entry which is preliminary data.</text>
</comment>
<reference evidence="1 2" key="1">
    <citation type="submission" date="2012-05" db="EMBL/GenBank/DDBJ databases">
        <title>Recombination and specialization in a pathogen metapopulation.</title>
        <authorList>
            <person name="Gardiner A."/>
            <person name="Kemen E."/>
            <person name="Schultz-Larsen T."/>
            <person name="MacLean D."/>
            <person name="Van Oosterhout C."/>
            <person name="Jones J.D.G."/>
        </authorList>
    </citation>
    <scope>NUCLEOTIDE SEQUENCE [LARGE SCALE GENOMIC DNA]</scope>
    <source>
        <strain evidence="1 2">Ac Nc2</strain>
    </source>
</reference>
<protein>
    <submittedName>
        <fullName evidence="1">Uncharacterized protein</fullName>
    </submittedName>
</protein>
<dbReference type="AlphaFoldDB" id="A0A024GJU7"/>
<proteinExistence type="predicted"/>
<keyword evidence="2" id="KW-1185">Reference proteome</keyword>
<accession>A0A024GJU7</accession>
<gene>
    <name evidence="1" type="ORF">BN9_077470</name>
</gene>
<evidence type="ECO:0000313" key="2">
    <source>
        <dbReference type="Proteomes" id="UP000053237"/>
    </source>
</evidence>
<name>A0A024GJU7_9STRA</name>